<keyword evidence="1" id="KW-0732">Signal</keyword>
<protein>
    <recommendedName>
        <fullName evidence="4">Chromosome partition protein Smc</fullName>
    </recommendedName>
</protein>
<evidence type="ECO:0000313" key="3">
    <source>
        <dbReference type="Proteomes" id="UP000681162"/>
    </source>
</evidence>
<proteinExistence type="predicted"/>
<comment type="caution">
    <text evidence="2">The sequence shown here is derived from an EMBL/GenBank/DDBJ whole genome shotgun (WGS) entry which is preliminary data.</text>
</comment>
<gene>
    <name evidence="2" type="ORF">J41TS12_44170</name>
</gene>
<evidence type="ECO:0000256" key="1">
    <source>
        <dbReference type="SAM" id="SignalP"/>
    </source>
</evidence>
<sequence length="268" mass="30019">MKKFLIMLVSVCLLFGLPPVSILGASPVFTDSVKDQLKLVVEDASPTRRNSLIKSYDSLSNIQKEHKTWESKNTSLHNANEAKLSSVKKKMNELDSAKIRQMEQKVSTIKQKYQPLFDSSALVNKQLASAKKLKDKALTKLLQTQADGLKTACTLARQEIRMREAELKEAKAARTKKRADIRKILGEIDAWKARIKTEKSSISAANKSAATEWSNFKAALKKKDTDRIAGALTRLDILFSQGLKSRKNMNAYEVKIAEILTRAEAKLK</sequence>
<name>A0A919XW43_9BACL</name>
<dbReference type="Proteomes" id="UP000681162">
    <property type="component" value="Unassembled WGS sequence"/>
</dbReference>
<reference evidence="2 3" key="1">
    <citation type="submission" date="2021-03" db="EMBL/GenBank/DDBJ databases">
        <title>Antimicrobial resistance genes in bacteria isolated from Japanese honey, and their potential for conferring macrolide and lincosamide resistance in the American foulbrood pathogen Paenibacillus larvae.</title>
        <authorList>
            <person name="Okamoto M."/>
            <person name="Kumagai M."/>
            <person name="Kanamori H."/>
            <person name="Takamatsu D."/>
        </authorList>
    </citation>
    <scope>NUCLEOTIDE SEQUENCE [LARGE SCALE GENOMIC DNA]</scope>
    <source>
        <strain evidence="2 3">J41TS12</strain>
    </source>
</reference>
<feature type="signal peptide" evidence="1">
    <location>
        <begin position="1"/>
        <end position="25"/>
    </location>
</feature>
<dbReference type="EMBL" id="BORR01000023">
    <property type="protein sequence ID" value="GIO39556.1"/>
    <property type="molecule type" value="Genomic_DNA"/>
</dbReference>
<accession>A0A919XW43</accession>
<evidence type="ECO:0000313" key="2">
    <source>
        <dbReference type="EMBL" id="GIO39556.1"/>
    </source>
</evidence>
<keyword evidence="3" id="KW-1185">Reference proteome</keyword>
<organism evidence="2 3">
    <name type="scientific">Paenibacillus antibioticophila</name>
    <dbReference type="NCBI Taxonomy" id="1274374"/>
    <lineage>
        <taxon>Bacteria</taxon>
        <taxon>Bacillati</taxon>
        <taxon>Bacillota</taxon>
        <taxon>Bacilli</taxon>
        <taxon>Bacillales</taxon>
        <taxon>Paenibacillaceae</taxon>
        <taxon>Paenibacillus</taxon>
    </lineage>
</organism>
<dbReference type="RefSeq" id="WP_212942900.1">
    <property type="nucleotide sequence ID" value="NZ_BORR01000023.1"/>
</dbReference>
<feature type="chain" id="PRO_5037916005" description="Chromosome partition protein Smc" evidence="1">
    <location>
        <begin position="26"/>
        <end position="268"/>
    </location>
</feature>
<evidence type="ECO:0008006" key="4">
    <source>
        <dbReference type="Google" id="ProtNLM"/>
    </source>
</evidence>
<dbReference type="AlphaFoldDB" id="A0A919XW43"/>